<comment type="caution">
    <text evidence="3">The sequence shown here is derived from an EMBL/GenBank/DDBJ whole genome shotgun (WGS) entry which is preliminary data.</text>
</comment>
<sequence length="359" mass="41298">MALKTIRRKLHSGDADGRRSEDLDPPKPSSNCEARLEDYIDFGYYKATVGCSDRNKDCLDNKRKEVNIHWTCVLSNLSTQWSHRLANTGSVLGRLLPASSVTTFDLSPLQEERLRSLKRRLHVQFDASCLDHQNALKHLWQLAYPNSETPPLKSDSWKEMGWQSCDPSTDFRSGGYISLENLIFLGKHYPVSFLFVVDMSFDVLGFNLYEMSQNAFQILLHKREGERATWEYPFAVAGLNISFMLIKMLDLESGNSKPTIRMEAQSILVLKGYFVPELPSSKARVRFLQLLEFDAEAFDHLYCLAFRMLDAQWLARRASYMEFNEVLKSTRIQLERELALEDITRVKDLPAYNMLASIS</sequence>
<dbReference type="Proteomes" id="UP000734854">
    <property type="component" value="Unassembled WGS sequence"/>
</dbReference>
<name>A0A8J5BW42_ZINOF</name>
<accession>A0A8J5BW42</accession>
<dbReference type="PANTHER" id="PTHR12771">
    <property type="entry name" value="ENGULFMENT AND CELL MOTILITY"/>
    <property type="match status" value="1"/>
</dbReference>
<dbReference type="EMBL" id="JACMSC010000197">
    <property type="protein sequence ID" value="KAG6466105.1"/>
    <property type="molecule type" value="Genomic_DNA"/>
</dbReference>
<evidence type="ECO:0000313" key="4">
    <source>
        <dbReference type="Proteomes" id="UP000734854"/>
    </source>
</evidence>
<gene>
    <name evidence="3" type="ORF">ZIOFF_076106</name>
</gene>
<dbReference type="AlphaFoldDB" id="A0A8J5BW42"/>
<feature type="domain" description="ELMO" evidence="2">
    <location>
        <begin position="131"/>
        <end position="338"/>
    </location>
</feature>
<reference evidence="3 4" key="1">
    <citation type="submission" date="2020-08" db="EMBL/GenBank/DDBJ databases">
        <title>Plant Genome Project.</title>
        <authorList>
            <person name="Zhang R.-G."/>
        </authorList>
    </citation>
    <scope>NUCLEOTIDE SEQUENCE [LARGE SCALE GENOMIC DNA]</scope>
    <source>
        <tissue evidence="3">Rhizome</tissue>
    </source>
</reference>
<dbReference type="InterPro" id="IPR050868">
    <property type="entry name" value="ELMO_domain-containing"/>
</dbReference>
<dbReference type="Pfam" id="PF04727">
    <property type="entry name" value="ELMO_CED12"/>
    <property type="match status" value="1"/>
</dbReference>
<feature type="compositionally biased region" description="Basic and acidic residues" evidence="1">
    <location>
        <begin position="11"/>
        <end position="25"/>
    </location>
</feature>
<evidence type="ECO:0000259" key="2">
    <source>
        <dbReference type="PROSITE" id="PS51335"/>
    </source>
</evidence>
<evidence type="ECO:0000313" key="3">
    <source>
        <dbReference type="EMBL" id="KAG6466105.1"/>
    </source>
</evidence>
<protein>
    <recommendedName>
        <fullName evidence="2">ELMO domain-containing protein</fullName>
    </recommendedName>
</protein>
<dbReference type="InterPro" id="IPR006816">
    <property type="entry name" value="ELMO_dom"/>
</dbReference>
<proteinExistence type="predicted"/>
<evidence type="ECO:0000256" key="1">
    <source>
        <dbReference type="SAM" id="MobiDB-lite"/>
    </source>
</evidence>
<feature type="region of interest" description="Disordered" evidence="1">
    <location>
        <begin position="1"/>
        <end position="30"/>
    </location>
</feature>
<dbReference type="PANTHER" id="PTHR12771:SF56">
    <property type="entry name" value="CED-12"/>
    <property type="match status" value="1"/>
</dbReference>
<feature type="compositionally biased region" description="Basic residues" evidence="1">
    <location>
        <begin position="1"/>
        <end position="10"/>
    </location>
</feature>
<organism evidence="3 4">
    <name type="scientific">Zingiber officinale</name>
    <name type="common">Ginger</name>
    <name type="synonym">Amomum zingiber</name>
    <dbReference type="NCBI Taxonomy" id="94328"/>
    <lineage>
        <taxon>Eukaryota</taxon>
        <taxon>Viridiplantae</taxon>
        <taxon>Streptophyta</taxon>
        <taxon>Embryophyta</taxon>
        <taxon>Tracheophyta</taxon>
        <taxon>Spermatophyta</taxon>
        <taxon>Magnoliopsida</taxon>
        <taxon>Liliopsida</taxon>
        <taxon>Zingiberales</taxon>
        <taxon>Zingiberaceae</taxon>
        <taxon>Zingiber</taxon>
    </lineage>
</organism>
<keyword evidence="4" id="KW-1185">Reference proteome</keyword>
<dbReference type="PROSITE" id="PS51335">
    <property type="entry name" value="ELMO"/>
    <property type="match status" value="1"/>
</dbReference>